<evidence type="ECO:0000256" key="1">
    <source>
        <dbReference type="SAM" id="Coils"/>
    </source>
</evidence>
<name>A0A1B6KGQ9_9HEMI</name>
<organism evidence="2">
    <name type="scientific">Graphocephala atropunctata</name>
    <dbReference type="NCBI Taxonomy" id="36148"/>
    <lineage>
        <taxon>Eukaryota</taxon>
        <taxon>Metazoa</taxon>
        <taxon>Ecdysozoa</taxon>
        <taxon>Arthropoda</taxon>
        <taxon>Hexapoda</taxon>
        <taxon>Insecta</taxon>
        <taxon>Pterygota</taxon>
        <taxon>Neoptera</taxon>
        <taxon>Paraneoptera</taxon>
        <taxon>Hemiptera</taxon>
        <taxon>Auchenorrhyncha</taxon>
        <taxon>Membracoidea</taxon>
        <taxon>Cicadellidae</taxon>
        <taxon>Cicadellinae</taxon>
        <taxon>Cicadellini</taxon>
        <taxon>Graphocephala</taxon>
    </lineage>
</organism>
<feature type="coiled-coil region" evidence="1">
    <location>
        <begin position="65"/>
        <end position="92"/>
    </location>
</feature>
<evidence type="ECO:0000313" key="2">
    <source>
        <dbReference type="EMBL" id="JAT10616.1"/>
    </source>
</evidence>
<protein>
    <submittedName>
        <fullName evidence="2">Uncharacterized protein</fullName>
    </submittedName>
</protein>
<feature type="non-terminal residue" evidence="2">
    <location>
        <position position="154"/>
    </location>
</feature>
<dbReference type="EMBL" id="GEBQ01029361">
    <property type="protein sequence ID" value="JAT10616.1"/>
    <property type="molecule type" value="Transcribed_RNA"/>
</dbReference>
<dbReference type="AlphaFoldDB" id="A0A1B6KGQ9"/>
<keyword evidence="1" id="KW-0175">Coiled coil</keyword>
<reference evidence="2" key="1">
    <citation type="submission" date="2015-11" db="EMBL/GenBank/DDBJ databases">
        <title>De novo transcriptome assembly of four potential Pierce s Disease insect vectors from Arizona vineyards.</title>
        <authorList>
            <person name="Tassone E.E."/>
        </authorList>
    </citation>
    <scope>NUCLEOTIDE SEQUENCE</scope>
</reference>
<accession>A0A1B6KGQ9</accession>
<sequence>EKEGRRLDLDHSFASLDAAEEENVTLRGRIWDLELRLRDSELKCKDLLADNLSLGDSIKSDKLSIANLKSEKKNLDDSLSKVKRNYSEVTKQCIKPKIVCSKVDRVKQKWVDDIILDSYFDALSSNNTNKDVLFLGPSATQLLKFSSDTSLEII</sequence>
<proteinExistence type="predicted"/>
<feature type="non-terminal residue" evidence="2">
    <location>
        <position position="1"/>
    </location>
</feature>
<gene>
    <name evidence="2" type="ORF">g.55218</name>
</gene>